<dbReference type="OrthoDB" id="3203373at2759"/>
<organism evidence="1 2">
    <name type="scientific">Hypholoma sublateritium (strain FD-334 SS-4)</name>
    <dbReference type="NCBI Taxonomy" id="945553"/>
    <lineage>
        <taxon>Eukaryota</taxon>
        <taxon>Fungi</taxon>
        <taxon>Dikarya</taxon>
        <taxon>Basidiomycota</taxon>
        <taxon>Agaricomycotina</taxon>
        <taxon>Agaricomycetes</taxon>
        <taxon>Agaricomycetidae</taxon>
        <taxon>Agaricales</taxon>
        <taxon>Agaricineae</taxon>
        <taxon>Strophariaceae</taxon>
        <taxon>Hypholoma</taxon>
    </lineage>
</organism>
<dbReference type="Proteomes" id="UP000054270">
    <property type="component" value="Unassembled WGS sequence"/>
</dbReference>
<sequence length="249" mass="27294">MEGTILAPGASALSFVRLASYAIGDTHPPLHAITTLHLNGWARHYIMPDQLTRLLVSVPRLVNLSFDQFFINHPCDSTVPPQAVTLPYLRQLRLSGVLSSPTHLFALIDAPGLDEIWLSQIHYFELAPLPSVRHLTLDECLIDAADVARLARATPNVVALTAVTMASEISKGLLTEDPPAAAVGRPWPALRTLEMLGMDVMGASDLCYLAGMATEASFWLKERVEVQQSGSRERWPLGLGYHDPHYEAV</sequence>
<proteinExistence type="predicted"/>
<dbReference type="STRING" id="945553.A0A0D2LFE1"/>
<keyword evidence="2" id="KW-1185">Reference proteome</keyword>
<accession>A0A0D2LFE1</accession>
<dbReference type="AlphaFoldDB" id="A0A0D2LFE1"/>
<evidence type="ECO:0000313" key="1">
    <source>
        <dbReference type="EMBL" id="KJA26342.1"/>
    </source>
</evidence>
<evidence type="ECO:0008006" key="3">
    <source>
        <dbReference type="Google" id="ProtNLM"/>
    </source>
</evidence>
<name>A0A0D2LFE1_HYPSF</name>
<evidence type="ECO:0000313" key="2">
    <source>
        <dbReference type="Proteomes" id="UP000054270"/>
    </source>
</evidence>
<gene>
    <name evidence="1" type="ORF">HYPSUDRAFT_199082</name>
</gene>
<dbReference type="SUPFAM" id="SSF52047">
    <property type="entry name" value="RNI-like"/>
    <property type="match status" value="1"/>
</dbReference>
<dbReference type="Gene3D" id="3.80.10.10">
    <property type="entry name" value="Ribonuclease Inhibitor"/>
    <property type="match status" value="1"/>
</dbReference>
<reference evidence="2" key="1">
    <citation type="submission" date="2014-04" db="EMBL/GenBank/DDBJ databases">
        <title>Evolutionary Origins and Diversification of the Mycorrhizal Mutualists.</title>
        <authorList>
            <consortium name="DOE Joint Genome Institute"/>
            <consortium name="Mycorrhizal Genomics Consortium"/>
            <person name="Kohler A."/>
            <person name="Kuo A."/>
            <person name="Nagy L.G."/>
            <person name="Floudas D."/>
            <person name="Copeland A."/>
            <person name="Barry K.W."/>
            <person name="Cichocki N."/>
            <person name="Veneault-Fourrey C."/>
            <person name="LaButti K."/>
            <person name="Lindquist E.A."/>
            <person name="Lipzen A."/>
            <person name="Lundell T."/>
            <person name="Morin E."/>
            <person name="Murat C."/>
            <person name="Riley R."/>
            <person name="Ohm R."/>
            <person name="Sun H."/>
            <person name="Tunlid A."/>
            <person name="Henrissat B."/>
            <person name="Grigoriev I.V."/>
            <person name="Hibbett D.S."/>
            <person name="Martin F."/>
        </authorList>
    </citation>
    <scope>NUCLEOTIDE SEQUENCE [LARGE SCALE GENOMIC DNA]</scope>
    <source>
        <strain evidence="2">FD-334 SS-4</strain>
    </source>
</reference>
<dbReference type="EMBL" id="KN817528">
    <property type="protein sequence ID" value="KJA26342.1"/>
    <property type="molecule type" value="Genomic_DNA"/>
</dbReference>
<dbReference type="InterPro" id="IPR032675">
    <property type="entry name" value="LRR_dom_sf"/>
</dbReference>
<protein>
    <recommendedName>
        <fullName evidence="3">F-box domain-containing protein</fullName>
    </recommendedName>
</protein>